<gene>
    <name evidence="1" type="ORF">VXJ25_09375</name>
</gene>
<sequence length="289" mass="31651">MENRSQETSCPQGGTTYVHAIDIHANTLLAEECERYLRSGRLGSAFEVRGKEVALMLAEAEDVLPKGGLAALGVDTPDGNAGWQELDEFGLPKPHDYEGPRFTVLDYGSDEYAQAKSLDEAINLRGFKAFVDKVAPSDFADDAPGVRKVGIAQLWSQSTWESGFEDRDVEHELEALTVEVGDLLTVMPLDYGLTHGDDQDGLEVRDQGFAFFKGETMLPYTLSHDYDQSLVFDALLTLDEGQLLAFLVLDNDCTGGDGVPGDEHFCWRVYTPTVEVLKLGAAAQAPERP</sequence>
<proteinExistence type="predicted"/>
<accession>A0ABU7RC76</accession>
<comment type="caution">
    <text evidence="1">The sequence shown here is derived from an EMBL/GenBank/DDBJ whole genome shotgun (WGS) entry which is preliminary data.</text>
</comment>
<dbReference type="Proteomes" id="UP001332931">
    <property type="component" value="Unassembled WGS sequence"/>
</dbReference>
<evidence type="ECO:0000313" key="2">
    <source>
        <dbReference type="Proteomes" id="UP001332931"/>
    </source>
</evidence>
<reference evidence="1 2" key="1">
    <citation type="submission" date="2024-01" db="EMBL/GenBank/DDBJ databases">
        <title>Description of Olsenella sp. nov., isolated from pig feces.</title>
        <authorList>
            <person name="Chang Y.-H."/>
        </authorList>
    </citation>
    <scope>NUCLEOTIDE SEQUENCE [LARGE SCALE GENOMIC DNA]</scope>
    <source>
        <strain evidence="1 2">YH-ols2223</strain>
    </source>
</reference>
<dbReference type="RefSeq" id="WP_330958954.1">
    <property type="nucleotide sequence ID" value="NZ_JAZGJQ010000015.1"/>
</dbReference>
<keyword evidence="2" id="KW-1185">Reference proteome</keyword>
<evidence type="ECO:0000313" key="1">
    <source>
        <dbReference type="EMBL" id="MEE6148186.1"/>
    </source>
</evidence>
<dbReference type="EMBL" id="JAZGJQ010000015">
    <property type="protein sequence ID" value="MEE6148186.1"/>
    <property type="molecule type" value="Genomic_DNA"/>
</dbReference>
<protein>
    <submittedName>
        <fullName evidence="1">Uncharacterized protein</fullName>
    </submittedName>
</protein>
<organism evidence="1 2">
    <name type="scientific">Olsenella absiana</name>
    <dbReference type="NCBI Taxonomy" id="3115222"/>
    <lineage>
        <taxon>Bacteria</taxon>
        <taxon>Bacillati</taxon>
        <taxon>Actinomycetota</taxon>
        <taxon>Coriobacteriia</taxon>
        <taxon>Coriobacteriales</taxon>
        <taxon>Atopobiaceae</taxon>
        <taxon>Olsenella</taxon>
    </lineage>
</organism>
<name>A0ABU7RC76_9ACTN</name>